<comment type="caution">
    <text evidence="2">The sequence shown here is derived from an EMBL/GenBank/DDBJ whole genome shotgun (WGS) entry which is preliminary data.</text>
</comment>
<sequence length="125" mass="14744">MIILFTSVVLLLLLILIKQSFEKLHSIIVIIIFFFIMQFIFRTQVYPLWQQLATLFHSVPYSKGLLYTALLFLSKDLFCALLKQLEYEAYESLVTLSVRLTVIVYWVNEFAPPFQTFVQLLERLS</sequence>
<keyword evidence="1" id="KW-1133">Transmembrane helix</keyword>
<dbReference type="Proteomes" id="UP001316087">
    <property type="component" value="Unassembled WGS sequence"/>
</dbReference>
<reference evidence="2 3" key="1">
    <citation type="submission" date="2022-03" db="EMBL/GenBank/DDBJ databases">
        <authorList>
            <person name="Jo J.-H."/>
            <person name="Im W.-T."/>
        </authorList>
    </citation>
    <scope>NUCLEOTIDE SEQUENCE [LARGE SCALE GENOMIC DNA]</scope>
    <source>
        <strain evidence="2 3">MA9</strain>
    </source>
</reference>
<protein>
    <submittedName>
        <fullName evidence="2">Pyruvate formate-lyase</fullName>
    </submittedName>
</protein>
<accession>A0ABS9UCJ5</accession>
<organism evidence="2 3">
    <name type="scientific">Solibacillus palustris</name>
    <dbReference type="NCBI Taxonomy" id="2908203"/>
    <lineage>
        <taxon>Bacteria</taxon>
        <taxon>Bacillati</taxon>
        <taxon>Bacillota</taxon>
        <taxon>Bacilli</taxon>
        <taxon>Bacillales</taxon>
        <taxon>Caryophanaceae</taxon>
        <taxon>Solibacillus</taxon>
    </lineage>
</organism>
<keyword evidence="3" id="KW-1185">Reference proteome</keyword>
<evidence type="ECO:0000256" key="1">
    <source>
        <dbReference type="SAM" id="Phobius"/>
    </source>
</evidence>
<feature type="transmembrane region" description="Helical" evidence="1">
    <location>
        <begin position="27"/>
        <end position="45"/>
    </location>
</feature>
<evidence type="ECO:0000313" key="2">
    <source>
        <dbReference type="EMBL" id="MCH7321855.1"/>
    </source>
</evidence>
<evidence type="ECO:0000313" key="3">
    <source>
        <dbReference type="Proteomes" id="UP001316087"/>
    </source>
</evidence>
<dbReference type="EMBL" id="JAKZFC010000002">
    <property type="protein sequence ID" value="MCH7321855.1"/>
    <property type="molecule type" value="Genomic_DNA"/>
</dbReference>
<proteinExistence type="predicted"/>
<gene>
    <name evidence="2" type="ORF">LZ480_08110</name>
</gene>
<name>A0ABS9UCJ5_9BACL</name>
<dbReference type="RefSeq" id="WP_241368906.1">
    <property type="nucleotide sequence ID" value="NZ_JAKZFC010000002.1"/>
</dbReference>
<keyword evidence="2" id="KW-0670">Pyruvate</keyword>
<keyword evidence="1" id="KW-0472">Membrane</keyword>
<keyword evidence="1" id="KW-0812">Transmembrane</keyword>